<feature type="transmembrane region" description="Helical" evidence="7">
    <location>
        <begin position="122"/>
        <end position="144"/>
    </location>
</feature>
<organism evidence="9 10">
    <name type="scientific">Bifidobacterium oedipodis</name>
    <dbReference type="NCBI Taxonomy" id="2675322"/>
    <lineage>
        <taxon>Bacteria</taxon>
        <taxon>Bacillati</taxon>
        <taxon>Actinomycetota</taxon>
        <taxon>Actinomycetes</taxon>
        <taxon>Bifidobacteriales</taxon>
        <taxon>Bifidobacteriaceae</taxon>
        <taxon>Bifidobacterium</taxon>
    </lineage>
</organism>
<dbReference type="InterPro" id="IPR050809">
    <property type="entry name" value="UgpAE/MalFG_permease"/>
</dbReference>
<dbReference type="AlphaFoldDB" id="A0A7Y0EQM1"/>
<evidence type="ECO:0000313" key="10">
    <source>
        <dbReference type="Proteomes" id="UP000532194"/>
    </source>
</evidence>
<feature type="transmembrane region" description="Helical" evidence="7">
    <location>
        <begin position="305"/>
        <end position="329"/>
    </location>
</feature>
<feature type="transmembrane region" description="Helical" evidence="7">
    <location>
        <begin position="156"/>
        <end position="176"/>
    </location>
</feature>
<sequence length="339" mass="37644">MSATASEPRRKAKKASAMNNIPAGAIDANGVVDNTKAARLRPLPVRLAAHFKHFWPIWVMIAPALCFVALFAYVPMYGLRLAFVDYDPVEGIMGGEWVGLKYFKQFFESPQFLQLMGNTFRISLWTLVMGFIAPIILALLINQIGNLKIKSFVQTITYMPHFISVVVIVSMINIFLNPGSGIIGRFTGDKSLLANADLFTPIYWITEVWQHMGWDCIIYLAALSSVDLALYEAAKIDGAGRLQLIKYVDIPTILPTVGIMLILRMGSVLSVGFEKVFLMQNPMNLPKSNVISVYTYQIGILGNQFSYGTAIGLFNTVINFVFLVVANYISKKASDTSIF</sequence>
<dbReference type="GO" id="GO:0005886">
    <property type="term" value="C:plasma membrane"/>
    <property type="evidence" value="ECO:0007669"/>
    <property type="project" value="UniProtKB-SubCell"/>
</dbReference>
<dbReference type="CDD" id="cd06261">
    <property type="entry name" value="TM_PBP2"/>
    <property type="match status" value="1"/>
</dbReference>
<keyword evidence="5 7" id="KW-1133">Transmembrane helix</keyword>
<feature type="domain" description="ABC transmembrane type-1" evidence="8">
    <location>
        <begin position="116"/>
        <end position="326"/>
    </location>
</feature>
<comment type="subcellular location">
    <subcellularLocation>
        <location evidence="1 7">Cell membrane</location>
        <topology evidence="1 7">Multi-pass membrane protein</topology>
    </subcellularLocation>
</comment>
<dbReference type="Pfam" id="PF00528">
    <property type="entry name" value="BPD_transp_1"/>
    <property type="match status" value="1"/>
</dbReference>
<evidence type="ECO:0000313" key="9">
    <source>
        <dbReference type="EMBL" id="NMM94570.1"/>
    </source>
</evidence>
<evidence type="ECO:0000256" key="7">
    <source>
        <dbReference type="RuleBase" id="RU363032"/>
    </source>
</evidence>
<dbReference type="InterPro" id="IPR000515">
    <property type="entry name" value="MetI-like"/>
</dbReference>
<evidence type="ECO:0000256" key="1">
    <source>
        <dbReference type="ARBA" id="ARBA00004651"/>
    </source>
</evidence>
<comment type="caution">
    <text evidence="9">The sequence shown here is derived from an EMBL/GenBank/DDBJ whole genome shotgun (WGS) entry which is preliminary data.</text>
</comment>
<gene>
    <name evidence="9" type="ORF">G1C95_1757</name>
</gene>
<dbReference type="PANTHER" id="PTHR43227:SF11">
    <property type="entry name" value="BLL4140 PROTEIN"/>
    <property type="match status" value="1"/>
</dbReference>
<name>A0A7Y0EQM1_9BIFI</name>
<keyword evidence="6 7" id="KW-0472">Membrane</keyword>
<evidence type="ECO:0000259" key="8">
    <source>
        <dbReference type="PROSITE" id="PS50928"/>
    </source>
</evidence>
<reference evidence="9 10" key="1">
    <citation type="submission" date="2020-02" db="EMBL/GenBank/DDBJ databases">
        <title>Characterization of phylogenetic diversity of novel bifidobacterial species isolated in Czech ZOOs.</title>
        <authorList>
            <person name="Lugli G.A."/>
            <person name="Vera N.B."/>
            <person name="Ventura M."/>
        </authorList>
    </citation>
    <scope>NUCLEOTIDE SEQUENCE [LARGE SCALE GENOMIC DNA]</scope>
    <source>
        <strain evidence="9 10">DSM 109957</strain>
    </source>
</reference>
<evidence type="ECO:0000256" key="4">
    <source>
        <dbReference type="ARBA" id="ARBA00022692"/>
    </source>
</evidence>
<keyword evidence="3" id="KW-1003">Cell membrane</keyword>
<keyword evidence="4 7" id="KW-0812">Transmembrane</keyword>
<evidence type="ECO:0000256" key="2">
    <source>
        <dbReference type="ARBA" id="ARBA00022448"/>
    </source>
</evidence>
<dbReference type="SUPFAM" id="SSF161098">
    <property type="entry name" value="MetI-like"/>
    <property type="match status" value="1"/>
</dbReference>
<dbReference type="GO" id="GO:0055085">
    <property type="term" value="P:transmembrane transport"/>
    <property type="evidence" value="ECO:0007669"/>
    <property type="project" value="InterPro"/>
</dbReference>
<protein>
    <submittedName>
        <fullName evidence="9">Sugar ABC transporter permease</fullName>
    </submittedName>
</protein>
<feature type="transmembrane region" description="Helical" evidence="7">
    <location>
        <begin position="54"/>
        <end position="74"/>
    </location>
</feature>
<dbReference type="InterPro" id="IPR035906">
    <property type="entry name" value="MetI-like_sf"/>
</dbReference>
<evidence type="ECO:0000256" key="5">
    <source>
        <dbReference type="ARBA" id="ARBA00022989"/>
    </source>
</evidence>
<evidence type="ECO:0000256" key="6">
    <source>
        <dbReference type="ARBA" id="ARBA00023136"/>
    </source>
</evidence>
<dbReference type="Gene3D" id="1.10.3720.10">
    <property type="entry name" value="MetI-like"/>
    <property type="match status" value="1"/>
</dbReference>
<dbReference type="Proteomes" id="UP000532194">
    <property type="component" value="Unassembled WGS sequence"/>
</dbReference>
<comment type="similarity">
    <text evidence="7">Belongs to the binding-protein-dependent transport system permease family.</text>
</comment>
<accession>A0A7Y0EQM1</accession>
<feature type="transmembrane region" description="Helical" evidence="7">
    <location>
        <begin position="252"/>
        <end position="273"/>
    </location>
</feature>
<keyword evidence="10" id="KW-1185">Reference proteome</keyword>
<evidence type="ECO:0000256" key="3">
    <source>
        <dbReference type="ARBA" id="ARBA00022475"/>
    </source>
</evidence>
<dbReference type="EMBL" id="JAAIII010000005">
    <property type="protein sequence ID" value="NMM94570.1"/>
    <property type="molecule type" value="Genomic_DNA"/>
</dbReference>
<dbReference type="PROSITE" id="PS50928">
    <property type="entry name" value="ABC_TM1"/>
    <property type="match status" value="1"/>
</dbReference>
<keyword evidence="2 7" id="KW-0813">Transport</keyword>
<proteinExistence type="inferred from homology"/>
<dbReference type="PANTHER" id="PTHR43227">
    <property type="entry name" value="BLL4140 PROTEIN"/>
    <property type="match status" value="1"/>
</dbReference>
<feature type="transmembrane region" description="Helical" evidence="7">
    <location>
        <begin position="212"/>
        <end position="231"/>
    </location>
</feature>